<evidence type="ECO:0000256" key="1">
    <source>
        <dbReference type="ARBA" id="ARBA00006484"/>
    </source>
</evidence>
<dbReference type="PANTHER" id="PTHR43477:SF1">
    <property type="entry name" value="DIHYDROANTICAPSIN 7-DEHYDROGENASE"/>
    <property type="match status" value="1"/>
</dbReference>
<dbReference type="SUPFAM" id="SSF51735">
    <property type="entry name" value="NAD(P)-binding Rossmann-fold domains"/>
    <property type="match status" value="1"/>
</dbReference>
<dbReference type="CDD" id="cd05233">
    <property type="entry name" value="SDR_c"/>
    <property type="match status" value="1"/>
</dbReference>
<comment type="similarity">
    <text evidence="1">Belongs to the short-chain dehydrogenases/reductases (SDR) family.</text>
</comment>
<evidence type="ECO:0000256" key="3">
    <source>
        <dbReference type="SAM" id="MobiDB-lite"/>
    </source>
</evidence>
<reference evidence="4" key="1">
    <citation type="submission" date="2022-10" db="EMBL/GenBank/DDBJ databases">
        <title>The complete genomes of actinobacterial strains from the NBC collection.</title>
        <authorList>
            <person name="Joergensen T.S."/>
            <person name="Alvarez Arevalo M."/>
            <person name="Sterndorff E.B."/>
            <person name="Faurdal D."/>
            <person name="Vuksanovic O."/>
            <person name="Mourched A.-S."/>
            <person name="Charusanti P."/>
            <person name="Shaw S."/>
            <person name="Blin K."/>
            <person name="Weber T."/>
        </authorList>
    </citation>
    <scope>NUCLEOTIDE SEQUENCE</scope>
    <source>
        <strain evidence="4">NBC_00093</strain>
    </source>
</reference>
<keyword evidence="2" id="KW-0560">Oxidoreductase</keyword>
<dbReference type="PANTHER" id="PTHR43477">
    <property type="entry name" value="DIHYDROANTICAPSIN 7-DEHYDROGENASE"/>
    <property type="match status" value="1"/>
</dbReference>
<dbReference type="FunFam" id="3.40.50.720:FF:000084">
    <property type="entry name" value="Short-chain dehydrogenase reductase"/>
    <property type="match status" value="1"/>
</dbReference>
<dbReference type="InterPro" id="IPR036291">
    <property type="entry name" value="NAD(P)-bd_dom_sf"/>
</dbReference>
<feature type="region of interest" description="Disordered" evidence="3">
    <location>
        <begin position="1"/>
        <end position="23"/>
    </location>
</feature>
<gene>
    <name evidence="4" type="ORF">OHA22_26800</name>
</gene>
<dbReference type="EMBL" id="CP108222">
    <property type="protein sequence ID" value="WTT18883.1"/>
    <property type="molecule type" value="Genomic_DNA"/>
</dbReference>
<accession>A0AAU2A4W5</accession>
<dbReference type="Gene3D" id="3.40.50.720">
    <property type="entry name" value="NAD(P)-binding Rossmann-like Domain"/>
    <property type="match status" value="1"/>
</dbReference>
<dbReference type="AlphaFoldDB" id="A0AAU2A4W5"/>
<evidence type="ECO:0000256" key="2">
    <source>
        <dbReference type="ARBA" id="ARBA00023002"/>
    </source>
</evidence>
<dbReference type="InterPro" id="IPR051122">
    <property type="entry name" value="SDR_DHRS6-like"/>
</dbReference>
<dbReference type="Pfam" id="PF13561">
    <property type="entry name" value="adh_short_C2"/>
    <property type="match status" value="1"/>
</dbReference>
<dbReference type="InterPro" id="IPR002347">
    <property type="entry name" value="SDR_fam"/>
</dbReference>
<dbReference type="GO" id="GO:0016491">
    <property type="term" value="F:oxidoreductase activity"/>
    <property type="evidence" value="ECO:0007669"/>
    <property type="project" value="UniProtKB-KW"/>
</dbReference>
<name>A0AAU2A4W5_9ACTN</name>
<dbReference type="PRINTS" id="PR00080">
    <property type="entry name" value="SDRFAMILY"/>
</dbReference>
<evidence type="ECO:0000313" key="4">
    <source>
        <dbReference type="EMBL" id="WTT18883.1"/>
    </source>
</evidence>
<dbReference type="PRINTS" id="PR00081">
    <property type="entry name" value="GDHRDH"/>
</dbReference>
<organism evidence="4">
    <name type="scientific">Streptomyces sp. NBC_00093</name>
    <dbReference type="NCBI Taxonomy" id="2975649"/>
    <lineage>
        <taxon>Bacteria</taxon>
        <taxon>Bacillati</taxon>
        <taxon>Actinomycetota</taxon>
        <taxon>Actinomycetes</taxon>
        <taxon>Kitasatosporales</taxon>
        <taxon>Streptomycetaceae</taxon>
        <taxon>Streptomyces</taxon>
    </lineage>
</organism>
<feature type="compositionally biased region" description="Basic and acidic residues" evidence="3">
    <location>
        <begin position="1"/>
        <end position="12"/>
    </location>
</feature>
<protein>
    <submittedName>
        <fullName evidence="4">SDR family oxidoreductase</fullName>
    </submittedName>
</protein>
<sequence>MIQDAPDAHPDPRPGGAPPGRLAGKVAVVSGAGSVGPGWGNGRATAVIFAREGATVYLTDRDKDSLDVTAQQIRDEGGTVRTHLLDVTEPAAVQAYFDEVERLAGRIDILVNNVGGSRAGGAVELSLDDWDSQLRTNLTSAFLACKYVIPVMRRGGGGAIVNTASCSGLRWTGAGQVGYASAKAAVIQLSRVTAVQYGPEGIRVNTVVPGQLHTPMVEARLAGQRAGGDVEKLLAQRQARIPLGFMGDGRDTAYAALFLASDEARFVTGTEIVVDGGMTARCD</sequence>
<proteinExistence type="inferred from homology"/>